<comment type="cofactor">
    <cofactor evidence="1 8">
        <name>heme</name>
        <dbReference type="ChEBI" id="CHEBI:30413"/>
    </cofactor>
</comment>
<dbReference type="InterPro" id="IPR050121">
    <property type="entry name" value="Cytochrome_P450_monoxygenase"/>
</dbReference>
<evidence type="ECO:0000313" key="12">
    <source>
        <dbReference type="Proteomes" id="UP001174934"/>
    </source>
</evidence>
<sequence>MAILDITTVPLYFSFCALSFFLLLSNVIYNLYFHPLRHYPGPSLWAASSLPYTFSFASGRSVSHISALHDKYGHIVRVGPNRLSYTHPDAWRDIRGHRKSGQGENGKEVDGFFFFSRHSMLAANREDHSRARRALAHAFSAKAMQAQQDLIVGYVDLFITRLMELVSDKHDGNGTTVDVVKWFNWTTFDIIGDLSFGAPFDCLQTSSYHPWVTTVFNSITQFGYLMAVQRHAPMLVTTLRTVTGLGKPQQEQAKYAEELIKKRLELTTSRSDFVDALTTAKTEEGVTLTKTEIVQNMRLLVLAGSETTATALSATTYFIVTHPDVRRNLARELYGCFNNESEMNLFSVQRLRYMLAVIEESLRCFPPVPAGHPRVMQRGGDMICGRFVPEGTSLDIWPWAMNHSSKNFTSPNEFIPDRWLETDKNGRFANDRRDASQPFSVGPRNCIGKNLAYAELQLILARLLYNFDISLPDQNDDTKQWLTGMKSYNLWIKPPLNITLSPT</sequence>
<dbReference type="GO" id="GO:0005506">
    <property type="term" value="F:iron ion binding"/>
    <property type="evidence" value="ECO:0007669"/>
    <property type="project" value="InterPro"/>
</dbReference>
<gene>
    <name evidence="11" type="ORF">B0T17DRAFT_487744</name>
</gene>
<evidence type="ECO:0000313" key="11">
    <source>
        <dbReference type="EMBL" id="KAK0629419.1"/>
    </source>
</evidence>
<dbReference type="PRINTS" id="PR00463">
    <property type="entry name" value="EP450I"/>
</dbReference>
<dbReference type="Pfam" id="PF00067">
    <property type="entry name" value="p450"/>
    <property type="match status" value="1"/>
</dbReference>
<keyword evidence="5 9" id="KW-0560">Oxidoreductase</keyword>
<dbReference type="GO" id="GO:0020037">
    <property type="term" value="F:heme binding"/>
    <property type="evidence" value="ECO:0007669"/>
    <property type="project" value="InterPro"/>
</dbReference>
<feature type="binding site" description="axial binding residue" evidence="8">
    <location>
        <position position="446"/>
    </location>
    <ligand>
        <name>heme</name>
        <dbReference type="ChEBI" id="CHEBI:30413"/>
    </ligand>
    <ligandPart>
        <name>Fe</name>
        <dbReference type="ChEBI" id="CHEBI:18248"/>
    </ligandPart>
</feature>
<dbReference type="CDD" id="cd11058">
    <property type="entry name" value="CYP60B-like"/>
    <property type="match status" value="1"/>
</dbReference>
<evidence type="ECO:0000256" key="9">
    <source>
        <dbReference type="RuleBase" id="RU000461"/>
    </source>
</evidence>
<dbReference type="SUPFAM" id="SSF48264">
    <property type="entry name" value="Cytochrome P450"/>
    <property type="match status" value="1"/>
</dbReference>
<reference evidence="11" key="1">
    <citation type="submission" date="2023-06" db="EMBL/GenBank/DDBJ databases">
        <title>Genome-scale phylogeny and comparative genomics of the fungal order Sordariales.</title>
        <authorList>
            <consortium name="Lawrence Berkeley National Laboratory"/>
            <person name="Hensen N."/>
            <person name="Bonometti L."/>
            <person name="Westerberg I."/>
            <person name="Brannstrom I.O."/>
            <person name="Guillou S."/>
            <person name="Cros-Aarteil S."/>
            <person name="Calhoun S."/>
            <person name="Haridas S."/>
            <person name="Kuo A."/>
            <person name="Mondo S."/>
            <person name="Pangilinan J."/>
            <person name="Riley R."/>
            <person name="LaButti K."/>
            <person name="Andreopoulos B."/>
            <person name="Lipzen A."/>
            <person name="Chen C."/>
            <person name="Yanf M."/>
            <person name="Daum C."/>
            <person name="Ng V."/>
            <person name="Clum A."/>
            <person name="Steindorff A."/>
            <person name="Ohm R."/>
            <person name="Martin F."/>
            <person name="Silar P."/>
            <person name="Natvig D."/>
            <person name="Lalanne C."/>
            <person name="Gautier V."/>
            <person name="Ament-velasquez S.L."/>
            <person name="Kruys A."/>
            <person name="Hutchinson M.I."/>
            <person name="Powell A.J."/>
            <person name="Barry K."/>
            <person name="Miller A.N."/>
            <person name="Grigoriev I.V."/>
            <person name="Debuchy R."/>
            <person name="Gladieux P."/>
            <person name="Thoren M.H."/>
            <person name="Johannesson H."/>
        </authorList>
    </citation>
    <scope>NUCLEOTIDE SEQUENCE</scope>
    <source>
        <strain evidence="11">SMH3391-2</strain>
    </source>
</reference>
<evidence type="ECO:0000256" key="6">
    <source>
        <dbReference type="ARBA" id="ARBA00023004"/>
    </source>
</evidence>
<dbReference type="PANTHER" id="PTHR24305:SF230">
    <property type="entry name" value="P450, PUTATIVE (EUROFUNG)-RELATED"/>
    <property type="match status" value="1"/>
</dbReference>
<keyword evidence="6 8" id="KW-0408">Iron</keyword>
<dbReference type="Gene3D" id="1.10.630.10">
    <property type="entry name" value="Cytochrome P450"/>
    <property type="match status" value="1"/>
</dbReference>
<dbReference type="PANTHER" id="PTHR24305">
    <property type="entry name" value="CYTOCHROME P450"/>
    <property type="match status" value="1"/>
</dbReference>
<dbReference type="InterPro" id="IPR017972">
    <property type="entry name" value="Cyt_P450_CS"/>
</dbReference>
<evidence type="ECO:0000256" key="5">
    <source>
        <dbReference type="ARBA" id="ARBA00023002"/>
    </source>
</evidence>
<accession>A0AA40C9C6</accession>
<dbReference type="PROSITE" id="PS00086">
    <property type="entry name" value="CYTOCHROME_P450"/>
    <property type="match status" value="1"/>
</dbReference>
<keyword evidence="10" id="KW-0472">Membrane</keyword>
<proteinExistence type="inferred from homology"/>
<comment type="similarity">
    <text evidence="2 9">Belongs to the cytochrome P450 family.</text>
</comment>
<comment type="caution">
    <text evidence="11">The sequence shown here is derived from an EMBL/GenBank/DDBJ whole genome shotgun (WGS) entry which is preliminary data.</text>
</comment>
<evidence type="ECO:0000256" key="4">
    <source>
        <dbReference type="ARBA" id="ARBA00022723"/>
    </source>
</evidence>
<dbReference type="GO" id="GO:0004497">
    <property type="term" value="F:monooxygenase activity"/>
    <property type="evidence" value="ECO:0007669"/>
    <property type="project" value="UniProtKB-KW"/>
</dbReference>
<keyword evidence="3 8" id="KW-0349">Heme</keyword>
<keyword evidence="10" id="KW-1133">Transmembrane helix</keyword>
<evidence type="ECO:0000256" key="3">
    <source>
        <dbReference type="ARBA" id="ARBA00022617"/>
    </source>
</evidence>
<protein>
    <submittedName>
        <fullName evidence="11">Cytochrome P450</fullName>
    </submittedName>
</protein>
<evidence type="ECO:0000256" key="7">
    <source>
        <dbReference type="ARBA" id="ARBA00023033"/>
    </source>
</evidence>
<dbReference type="EMBL" id="JAULSR010000002">
    <property type="protein sequence ID" value="KAK0629419.1"/>
    <property type="molecule type" value="Genomic_DNA"/>
</dbReference>
<dbReference type="Proteomes" id="UP001174934">
    <property type="component" value="Unassembled WGS sequence"/>
</dbReference>
<keyword evidence="4 8" id="KW-0479">Metal-binding</keyword>
<name>A0AA40C9C6_9PEZI</name>
<evidence type="ECO:0000256" key="2">
    <source>
        <dbReference type="ARBA" id="ARBA00010617"/>
    </source>
</evidence>
<organism evidence="11 12">
    <name type="scientific">Bombardia bombarda</name>
    <dbReference type="NCBI Taxonomy" id="252184"/>
    <lineage>
        <taxon>Eukaryota</taxon>
        <taxon>Fungi</taxon>
        <taxon>Dikarya</taxon>
        <taxon>Ascomycota</taxon>
        <taxon>Pezizomycotina</taxon>
        <taxon>Sordariomycetes</taxon>
        <taxon>Sordariomycetidae</taxon>
        <taxon>Sordariales</taxon>
        <taxon>Lasiosphaeriaceae</taxon>
        <taxon>Bombardia</taxon>
    </lineage>
</organism>
<keyword evidence="7 9" id="KW-0503">Monooxygenase</keyword>
<keyword evidence="12" id="KW-1185">Reference proteome</keyword>
<dbReference type="PRINTS" id="PR00385">
    <property type="entry name" value="P450"/>
</dbReference>
<feature type="transmembrane region" description="Helical" evidence="10">
    <location>
        <begin position="12"/>
        <end position="33"/>
    </location>
</feature>
<evidence type="ECO:0000256" key="8">
    <source>
        <dbReference type="PIRSR" id="PIRSR602401-1"/>
    </source>
</evidence>
<dbReference type="InterPro" id="IPR001128">
    <property type="entry name" value="Cyt_P450"/>
</dbReference>
<dbReference type="InterPro" id="IPR002401">
    <property type="entry name" value="Cyt_P450_E_grp-I"/>
</dbReference>
<evidence type="ECO:0000256" key="1">
    <source>
        <dbReference type="ARBA" id="ARBA00001971"/>
    </source>
</evidence>
<dbReference type="GO" id="GO:0016705">
    <property type="term" value="F:oxidoreductase activity, acting on paired donors, with incorporation or reduction of molecular oxygen"/>
    <property type="evidence" value="ECO:0007669"/>
    <property type="project" value="InterPro"/>
</dbReference>
<evidence type="ECO:0000256" key="10">
    <source>
        <dbReference type="SAM" id="Phobius"/>
    </source>
</evidence>
<dbReference type="InterPro" id="IPR036396">
    <property type="entry name" value="Cyt_P450_sf"/>
</dbReference>
<dbReference type="AlphaFoldDB" id="A0AA40C9C6"/>
<keyword evidence="10" id="KW-0812">Transmembrane</keyword>